<organism evidence="2">
    <name type="scientific">uncultured Mycobacteriales bacterium</name>
    <dbReference type="NCBI Taxonomy" id="581187"/>
    <lineage>
        <taxon>Bacteria</taxon>
        <taxon>Bacillati</taxon>
        <taxon>Actinomycetota</taxon>
        <taxon>Actinomycetes</taxon>
        <taxon>Mycobacteriales</taxon>
        <taxon>environmental samples</taxon>
    </lineage>
</organism>
<reference evidence="2" key="1">
    <citation type="submission" date="2020-02" db="EMBL/GenBank/DDBJ databases">
        <authorList>
            <person name="Meier V. D."/>
        </authorList>
    </citation>
    <scope>NUCLEOTIDE SEQUENCE</scope>
    <source>
        <strain evidence="2">AVDCRST_MAG41</strain>
    </source>
</reference>
<feature type="compositionally biased region" description="Basic residues" evidence="1">
    <location>
        <begin position="126"/>
        <end position="140"/>
    </location>
</feature>
<protein>
    <submittedName>
        <fullName evidence="2">Glycerophosphoryl diester phosphodiesterase</fullName>
        <ecNumber evidence="2">3.1.4.46</ecNumber>
    </submittedName>
</protein>
<dbReference type="EC" id="3.1.4.46" evidence="2"/>
<feature type="compositionally biased region" description="Low complexity" evidence="1">
    <location>
        <begin position="275"/>
        <end position="285"/>
    </location>
</feature>
<proteinExistence type="predicted"/>
<feature type="compositionally biased region" description="Basic residues" evidence="1">
    <location>
        <begin position="341"/>
        <end position="375"/>
    </location>
</feature>
<accession>A0A6J4JSF3</accession>
<evidence type="ECO:0000256" key="1">
    <source>
        <dbReference type="SAM" id="MobiDB-lite"/>
    </source>
</evidence>
<feature type="compositionally biased region" description="Low complexity" evidence="1">
    <location>
        <begin position="313"/>
        <end position="326"/>
    </location>
</feature>
<keyword evidence="2" id="KW-0378">Hydrolase</keyword>
<evidence type="ECO:0000313" key="2">
    <source>
        <dbReference type="EMBL" id="CAA9286253.1"/>
    </source>
</evidence>
<dbReference type="AlphaFoldDB" id="A0A6J4JSF3"/>
<feature type="non-terminal residue" evidence="2">
    <location>
        <position position="1"/>
    </location>
</feature>
<name>A0A6J4JSF3_9ACTN</name>
<sequence length="396" mass="41898">GSLRGGLLRARSPFTPPPGRTGHDIAALARRAGRLRHGDPAGDRLPAVRHRDPAAGLRPPRRVRLPPRAHPGLVRAGDPARRRRDRARPGDHEGRAPGGAARAGDLRHHRRDPAPGVRRPADHQERRRRAGHRLVHRGLHPARAAHAAGDRADPADPAAQHPLQRPLPGADLPGGHRPGQAGVPAVRPEDRDRAGDQAPDVLPGPGPAAGAAAGPHPGPQRAQPAQLRRLRAVLRGVEPGRAALPAAGQPGPADLGPRGAVRLRRHRGPADVRRPGLAGRAAPGRPVRRRPGAGEDADRAAGPGRRLAGPDHAGPGRAPCRAGGRAVHVPQRERLPAGGAAHRHRPRAVRQRLRRVRAVLPARRGRPVQRQRGHRGGGPGRLRAGDRDPLGAGRRL</sequence>
<feature type="non-terminal residue" evidence="2">
    <location>
        <position position="396"/>
    </location>
</feature>
<dbReference type="EMBL" id="CADCTP010000375">
    <property type="protein sequence ID" value="CAA9286253.1"/>
    <property type="molecule type" value="Genomic_DNA"/>
</dbReference>
<feature type="region of interest" description="Disordered" evidence="1">
    <location>
        <begin position="1"/>
        <end position="396"/>
    </location>
</feature>
<feature type="compositionally biased region" description="Low complexity" evidence="1">
    <location>
        <begin position="155"/>
        <end position="164"/>
    </location>
</feature>
<feature type="compositionally biased region" description="Low complexity" evidence="1">
    <location>
        <begin position="208"/>
        <end position="257"/>
    </location>
</feature>
<gene>
    <name evidence="2" type="ORF">AVDCRST_MAG41-4008</name>
</gene>
<dbReference type="GO" id="GO:0008889">
    <property type="term" value="F:glycerophosphodiester phosphodiesterase activity"/>
    <property type="evidence" value="ECO:0007669"/>
    <property type="project" value="UniProtKB-EC"/>
</dbReference>